<dbReference type="Pfam" id="PF08811">
    <property type="entry name" value="DUF1800"/>
    <property type="match status" value="1"/>
</dbReference>
<protein>
    <submittedName>
        <fullName evidence="1">Uncharacterized protein (DUF1800 family)</fullName>
    </submittedName>
</protein>
<organism evidence="1 2">
    <name type="scientific">Nocardioides marmoribigeumensis</name>
    <dbReference type="NCBI Taxonomy" id="433649"/>
    <lineage>
        <taxon>Bacteria</taxon>
        <taxon>Bacillati</taxon>
        <taxon>Actinomycetota</taxon>
        <taxon>Actinomycetes</taxon>
        <taxon>Propionibacteriales</taxon>
        <taxon>Nocardioidaceae</taxon>
        <taxon>Nocardioides</taxon>
    </lineage>
</organism>
<sequence>MASPSLAARVLTGTTARASYAAATYAATPVPTARELHVLNRMGCGFTPAGLRELRAAGSPAAWFERQLAPASITDTTRANAVRTWFPELVNRTPAQKWTSNRTGGRQGWEYARDLSNYSLLKRIYSRRTVLESMTLFWTDHFHVHGEHFPAFTQRAAYDATIRTHALGRFEDLLVACALHPAMLLYLDNFKSVRNAPNENQGRELLELHTVGREAGYTEQMVKDSATILSGWTVEWDTFVGYYSTGRHTTGPVSVLGFSRSNASDDGRQLTRDYLRHLARHPATAQRICRKLATRFVSDHPSQALVDSLAATYRSSGTDISAVLRKLVRSDEFWASAGKKVRTPVDDLVHTYRVLGARVEKPVDLESCAHTLSWQLNSTLVAQWPTPAGPPERAQDWASPSRMLNSFDMHWSVAAGWWPRNQVTHRTAASWLPKSSIRFDQLVDHLSRVVLGRRSTNRLLQACVEATGISPSQVITKDHGLVRWGMYRLLGVLLDSPAHMTR</sequence>
<keyword evidence="2" id="KW-1185">Reference proteome</keyword>
<proteinExistence type="predicted"/>
<accession>A0ABU2BTY3</accession>
<comment type="caution">
    <text evidence="1">The sequence shown here is derived from an EMBL/GenBank/DDBJ whole genome shotgun (WGS) entry which is preliminary data.</text>
</comment>
<evidence type="ECO:0000313" key="2">
    <source>
        <dbReference type="Proteomes" id="UP001183648"/>
    </source>
</evidence>
<dbReference type="InterPro" id="IPR014917">
    <property type="entry name" value="DUF1800"/>
</dbReference>
<name>A0ABU2BTY3_9ACTN</name>
<dbReference type="Proteomes" id="UP001183648">
    <property type="component" value="Unassembled WGS sequence"/>
</dbReference>
<gene>
    <name evidence="1" type="ORF">J2S63_001647</name>
</gene>
<dbReference type="RefSeq" id="WP_310301102.1">
    <property type="nucleotide sequence ID" value="NZ_BAAAPS010000008.1"/>
</dbReference>
<reference evidence="1 2" key="1">
    <citation type="submission" date="2023-07" db="EMBL/GenBank/DDBJ databases">
        <title>Sequencing the genomes of 1000 actinobacteria strains.</title>
        <authorList>
            <person name="Klenk H.-P."/>
        </authorList>
    </citation>
    <scope>NUCLEOTIDE SEQUENCE [LARGE SCALE GENOMIC DNA]</scope>
    <source>
        <strain evidence="1 2">DSM 19426</strain>
    </source>
</reference>
<dbReference type="EMBL" id="JAVDYG010000001">
    <property type="protein sequence ID" value="MDR7362094.1"/>
    <property type="molecule type" value="Genomic_DNA"/>
</dbReference>
<evidence type="ECO:0000313" key="1">
    <source>
        <dbReference type="EMBL" id="MDR7362094.1"/>
    </source>
</evidence>